<proteinExistence type="predicted"/>
<reference evidence="1 2" key="1">
    <citation type="submission" date="2016-04" db="EMBL/GenBank/DDBJ databases">
        <title>A degradative enzymes factory behind the ericoid mycorrhizal symbiosis.</title>
        <authorList>
            <consortium name="DOE Joint Genome Institute"/>
            <person name="Martino E."/>
            <person name="Morin E."/>
            <person name="Grelet G."/>
            <person name="Kuo A."/>
            <person name="Kohler A."/>
            <person name="Daghino S."/>
            <person name="Barry K."/>
            <person name="Choi C."/>
            <person name="Cichocki N."/>
            <person name="Clum A."/>
            <person name="Copeland A."/>
            <person name="Hainaut M."/>
            <person name="Haridas S."/>
            <person name="Labutti K."/>
            <person name="Lindquist E."/>
            <person name="Lipzen A."/>
            <person name="Khouja H.-R."/>
            <person name="Murat C."/>
            <person name="Ohm R."/>
            <person name="Olson A."/>
            <person name="Spatafora J."/>
            <person name="Veneault-Fourrey C."/>
            <person name="Henrissat B."/>
            <person name="Grigoriev I."/>
            <person name="Martin F."/>
            <person name="Perotto S."/>
        </authorList>
    </citation>
    <scope>NUCLEOTIDE SEQUENCE [LARGE SCALE GENOMIC DNA]</scope>
    <source>
        <strain evidence="1 2">F</strain>
    </source>
</reference>
<name>A0A2J6R2S5_HYAVF</name>
<evidence type="ECO:0000313" key="2">
    <source>
        <dbReference type="Proteomes" id="UP000235786"/>
    </source>
</evidence>
<dbReference type="SUPFAM" id="SSF51735">
    <property type="entry name" value="NAD(P)-binding Rossmann-fold domains"/>
    <property type="match status" value="1"/>
</dbReference>
<dbReference type="InterPro" id="IPR036291">
    <property type="entry name" value="NAD(P)-bd_dom_sf"/>
</dbReference>
<protein>
    <recommendedName>
        <fullName evidence="3">NAD(P)-binding domain-containing protein</fullName>
    </recommendedName>
</protein>
<dbReference type="AlphaFoldDB" id="A0A2J6R2S5"/>
<dbReference type="Proteomes" id="UP000235786">
    <property type="component" value="Unassembled WGS sequence"/>
</dbReference>
<gene>
    <name evidence="1" type="ORF">L207DRAFT_439990</name>
</gene>
<dbReference type="EMBL" id="KZ613958">
    <property type="protein sequence ID" value="PMD32827.1"/>
    <property type="molecule type" value="Genomic_DNA"/>
</dbReference>
<organism evidence="1 2">
    <name type="scientific">Hyaloscypha variabilis (strain UAMH 11265 / GT02V1 / F)</name>
    <name type="common">Meliniomyces variabilis</name>
    <dbReference type="NCBI Taxonomy" id="1149755"/>
    <lineage>
        <taxon>Eukaryota</taxon>
        <taxon>Fungi</taxon>
        <taxon>Dikarya</taxon>
        <taxon>Ascomycota</taxon>
        <taxon>Pezizomycotina</taxon>
        <taxon>Leotiomycetes</taxon>
        <taxon>Helotiales</taxon>
        <taxon>Hyaloscyphaceae</taxon>
        <taxon>Hyaloscypha</taxon>
        <taxon>Hyaloscypha variabilis</taxon>
    </lineage>
</organism>
<sequence>MKLILTGTTGFIGHEVLTQALSHPSLTSLITLTRHPLPPPLSTHPKLHSLLINDFSTYPPSILSQLSGADACIWCIGAKSTSPEISRTVTLDYALAAIQAFSQLPRNGDEKKKFRFVFTSGILAVREGKPIYFPFAKEARRIAGETETKLLEFGEQNQGVEVYIARPSGVTPKERGVVKSVAAAIVPLIRVNELAAAMLDLAVHGAEKRTLENGELVARGREVLAGGGRE</sequence>
<keyword evidence="2" id="KW-1185">Reference proteome</keyword>
<dbReference type="Gene3D" id="3.40.50.720">
    <property type="entry name" value="NAD(P)-binding Rossmann-like Domain"/>
    <property type="match status" value="1"/>
</dbReference>
<dbReference type="PANTHER" id="PTHR14097:SF9">
    <property type="entry name" value="EPIMERASE, PUTATIVE (AFU_ORTHOLOGUE AFUA_8G07320)-RELATED"/>
    <property type="match status" value="1"/>
</dbReference>
<dbReference type="PANTHER" id="PTHR14097">
    <property type="entry name" value="OXIDOREDUCTASE HTATIP2"/>
    <property type="match status" value="1"/>
</dbReference>
<dbReference type="STRING" id="1149755.A0A2J6R2S5"/>
<dbReference type="OrthoDB" id="3535423at2759"/>
<accession>A0A2J6R2S5</accession>
<evidence type="ECO:0008006" key="3">
    <source>
        <dbReference type="Google" id="ProtNLM"/>
    </source>
</evidence>
<evidence type="ECO:0000313" key="1">
    <source>
        <dbReference type="EMBL" id="PMD32827.1"/>
    </source>
</evidence>